<protein>
    <submittedName>
        <fullName evidence="1">Uncharacterized protein</fullName>
    </submittedName>
</protein>
<accession>A0A6C0JL97</accession>
<reference evidence="1" key="1">
    <citation type="journal article" date="2020" name="Nature">
        <title>Giant virus diversity and host interactions through global metagenomics.</title>
        <authorList>
            <person name="Schulz F."/>
            <person name="Roux S."/>
            <person name="Paez-Espino D."/>
            <person name="Jungbluth S."/>
            <person name="Walsh D.A."/>
            <person name="Denef V.J."/>
            <person name="McMahon K.D."/>
            <person name="Konstantinidis K.T."/>
            <person name="Eloe-Fadrosh E.A."/>
            <person name="Kyrpides N.C."/>
            <person name="Woyke T."/>
        </authorList>
    </citation>
    <scope>NUCLEOTIDE SEQUENCE</scope>
    <source>
        <strain evidence="1">GVMAG-M-3300027747-57</strain>
    </source>
</reference>
<sequence length="115" mass="13785">MVEYIYYSGVGAKKSGKHTVNEFLKIMNKNYNIACSEFLPDLDYKPCNEYKEMNRKAMEYNIKHNKPIFQYNRSKKNEKKYKKLLDKCNKYKKTAKKRKCNLDEYIKFSGAVKKL</sequence>
<evidence type="ECO:0000313" key="1">
    <source>
        <dbReference type="EMBL" id="QHU06432.1"/>
    </source>
</evidence>
<dbReference type="EMBL" id="MN740434">
    <property type="protein sequence ID" value="QHU06432.1"/>
    <property type="molecule type" value="Genomic_DNA"/>
</dbReference>
<organism evidence="1">
    <name type="scientific">viral metagenome</name>
    <dbReference type="NCBI Taxonomy" id="1070528"/>
    <lineage>
        <taxon>unclassified sequences</taxon>
        <taxon>metagenomes</taxon>
        <taxon>organismal metagenomes</taxon>
    </lineage>
</organism>
<proteinExistence type="predicted"/>
<name>A0A6C0JL97_9ZZZZ</name>
<dbReference type="AlphaFoldDB" id="A0A6C0JL97"/>